<dbReference type="InterPro" id="IPR058009">
    <property type="entry name" value="TTP_Phage_16"/>
</dbReference>
<dbReference type="Proteomes" id="UP000622552">
    <property type="component" value="Unassembled WGS sequence"/>
</dbReference>
<dbReference type="EMBL" id="JADOUF010000001">
    <property type="protein sequence ID" value="MBG6141138.1"/>
    <property type="molecule type" value="Genomic_DNA"/>
</dbReference>
<protein>
    <submittedName>
        <fullName evidence="1">Uncharacterized protein</fullName>
    </submittedName>
</protein>
<reference evidence="1" key="1">
    <citation type="submission" date="2020-11" db="EMBL/GenBank/DDBJ databases">
        <title>Sequencing the genomes of 1000 actinobacteria strains.</title>
        <authorList>
            <person name="Klenk H.-P."/>
        </authorList>
    </citation>
    <scope>NUCLEOTIDE SEQUENCE</scope>
    <source>
        <strain evidence="1">DSM 45356</strain>
    </source>
</reference>
<accession>A0A8J7GI87</accession>
<sequence>MAVVIMDGKTRVSWLVAVANTAAPTVAEMAGGVSLETAFTPDGLDIKVTTGRKDTSNLASRRNSERVTRISYAVAGTFYRDDTNDIAWNLLPYGAKGFLVVREGIDRETPWASGQRVRVFPLEAGEPNPVKQTPEERWTFDTEFAVWAGELVNQRAVIA</sequence>
<organism evidence="1 2">
    <name type="scientific">Longispora fulva</name>
    <dbReference type="NCBI Taxonomy" id="619741"/>
    <lineage>
        <taxon>Bacteria</taxon>
        <taxon>Bacillati</taxon>
        <taxon>Actinomycetota</taxon>
        <taxon>Actinomycetes</taxon>
        <taxon>Micromonosporales</taxon>
        <taxon>Micromonosporaceae</taxon>
        <taxon>Longispora</taxon>
    </lineage>
</organism>
<dbReference type="RefSeq" id="WP_197007601.1">
    <property type="nucleotide sequence ID" value="NZ_BONS01000046.1"/>
</dbReference>
<gene>
    <name evidence="1" type="ORF">IW245_007332</name>
</gene>
<comment type="caution">
    <text evidence="1">The sequence shown here is derived from an EMBL/GenBank/DDBJ whole genome shotgun (WGS) entry which is preliminary data.</text>
</comment>
<proteinExistence type="predicted"/>
<keyword evidence="2" id="KW-1185">Reference proteome</keyword>
<evidence type="ECO:0000313" key="1">
    <source>
        <dbReference type="EMBL" id="MBG6141138.1"/>
    </source>
</evidence>
<dbReference type="AlphaFoldDB" id="A0A8J7GI87"/>
<evidence type="ECO:0000313" key="2">
    <source>
        <dbReference type="Proteomes" id="UP000622552"/>
    </source>
</evidence>
<dbReference type="Pfam" id="PF25595">
    <property type="entry name" value="Phage_TTP_16"/>
    <property type="match status" value="1"/>
</dbReference>
<name>A0A8J7GI87_9ACTN</name>